<keyword evidence="1" id="KW-0812">Transmembrane</keyword>
<dbReference type="AlphaFoldDB" id="B7J856"/>
<feature type="transmembrane region" description="Helical" evidence="1">
    <location>
        <begin position="7"/>
        <end position="26"/>
    </location>
</feature>
<keyword evidence="1" id="KW-1133">Transmembrane helix</keyword>
<keyword evidence="3" id="KW-1185">Reference proteome</keyword>
<protein>
    <submittedName>
        <fullName evidence="2">Uncharacterized protein</fullName>
    </submittedName>
</protein>
<feature type="transmembrane region" description="Helical" evidence="1">
    <location>
        <begin position="57"/>
        <end position="90"/>
    </location>
</feature>
<gene>
    <name evidence="2" type="ordered locus">AFE_1108</name>
</gene>
<evidence type="ECO:0000313" key="3">
    <source>
        <dbReference type="Proteomes" id="UP000001362"/>
    </source>
</evidence>
<organism evidence="2 3">
    <name type="scientific">Acidithiobacillus ferrooxidans (strain ATCC 23270 / DSM 14882 / CIP 104768 / NCIMB 8455)</name>
    <name type="common">Ferrobacillus ferrooxidans (strain ATCC 23270)</name>
    <dbReference type="NCBI Taxonomy" id="243159"/>
    <lineage>
        <taxon>Bacteria</taxon>
        <taxon>Pseudomonadati</taxon>
        <taxon>Pseudomonadota</taxon>
        <taxon>Acidithiobacillia</taxon>
        <taxon>Acidithiobacillales</taxon>
        <taxon>Acidithiobacillaceae</taxon>
        <taxon>Acidithiobacillus</taxon>
    </lineage>
</organism>
<dbReference type="HOGENOM" id="CLU_2285281_0_0_6"/>
<dbReference type="PaxDb" id="243159-AFE_1108"/>
<keyword evidence="1" id="KW-0472">Membrane</keyword>
<dbReference type="eggNOG" id="ENOG5032NP2">
    <property type="taxonomic scope" value="Bacteria"/>
</dbReference>
<dbReference type="KEGG" id="afr:AFE_1108"/>
<sequence>MIRKGLVTAVLSSLLVWVLFFTLSLYRYHFLGHAPDHILWLAPKHMSWDLALKKGAYIASVSAIIMFGLAVCLVLVMNLLGWLIVGIALLARKSGHTHSRG</sequence>
<proteinExistence type="predicted"/>
<dbReference type="Proteomes" id="UP000001362">
    <property type="component" value="Chromosome"/>
</dbReference>
<accession>B7J856</accession>
<reference evidence="2 3" key="1">
    <citation type="journal article" date="2008" name="BMC Genomics">
        <title>Acidithiobacillus ferrooxidans metabolism: from genome sequence to industrial applications.</title>
        <authorList>
            <person name="Valdes J."/>
            <person name="Pedroso I."/>
            <person name="Quatrini R."/>
            <person name="Dodson R.J."/>
            <person name="Tettelin H."/>
            <person name="Blake R.II."/>
            <person name="Eisen J.A."/>
            <person name="Holmes D.S."/>
        </authorList>
    </citation>
    <scope>NUCLEOTIDE SEQUENCE [LARGE SCALE GENOMIC DNA]</scope>
    <source>
        <strain evidence="3">ATCC 23270 / DSM 14882 / CIP 104768 / NCIMB 8455</strain>
    </source>
</reference>
<evidence type="ECO:0000313" key="2">
    <source>
        <dbReference type="EMBL" id="ACK79719.1"/>
    </source>
</evidence>
<evidence type="ECO:0000256" key="1">
    <source>
        <dbReference type="SAM" id="Phobius"/>
    </source>
</evidence>
<dbReference type="EMBL" id="CP001219">
    <property type="protein sequence ID" value="ACK79719.1"/>
    <property type="molecule type" value="Genomic_DNA"/>
</dbReference>
<dbReference type="STRING" id="243159.AFE_1108"/>
<name>B7J856_ACIF2</name>